<dbReference type="EMBL" id="JAJTWU010000012">
    <property type="protein sequence ID" value="MCE4557792.1"/>
    <property type="molecule type" value="Genomic_DNA"/>
</dbReference>
<sequence length="99" mass="10366">MTALSRWIASLPLTPLAALTLQGVAPVTAAFTDSNAEMKDAVRTDSVVVGGKAARPPMQAAYVPTSAKKLDGFKPVLPPEPPPSTRQVAKSELPTSARR</sequence>
<organism evidence="3 4">
    <name type="scientific">Pelomonas cellulosilytica</name>
    <dbReference type="NCBI Taxonomy" id="2906762"/>
    <lineage>
        <taxon>Bacteria</taxon>
        <taxon>Pseudomonadati</taxon>
        <taxon>Pseudomonadota</taxon>
        <taxon>Betaproteobacteria</taxon>
        <taxon>Burkholderiales</taxon>
        <taxon>Sphaerotilaceae</taxon>
        <taxon>Roseateles</taxon>
    </lineage>
</organism>
<feature type="chain" id="PRO_5046269369" evidence="2">
    <location>
        <begin position="30"/>
        <end position="99"/>
    </location>
</feature>
<evidence type="ECO:0000256" key="1">
    <source>
        <dbReference type="SAM" id="MobiDB-lite"/>
    </source>
</evidence>
<keyword evidence="4" id="KW-1185">Reference proteome</keyword>
<evidence type="ECO:0000256" key="2">
    <source>
        <dbReference type="SAM" id="SignalP"/>
    </source>
</evidence>
<evidence type="ECO:0000313" key="3">
    <source>
        <dbReference type="EMBL" id="MCE4557792.1"/>
    </source>
</evidence>
<dbReference type="RefSeq" id="WP_233375170.1">
    <property type="nucleotide sequence ID" value="NZ_JAJTWU010000012.1"/>
</dbReference>
<protein>
    <submittedName>
        <fullName evidence="3">Uncharacterized protein</fullName>
    </submittedName>
</protein>
<accession>A0ABS8XYT7</accession>
<reference evidence="3 4" key="1">
    <citation type="submission" date="2021-12" db="EMBL/GenBank/DDBJ databases">
        <title>Genome seq of P8.</title>
        <authorList>
            <person name="Seo T."/>
        </authorList>
    </citation>
    <scope>NUCLEOTIDE SEQUENCE [LARGE SCALE GENOMIC DNA]</scope>
    <source>
        <strain evidence="3 4">P8</strain>
    </source>
</reference>
<keyword evidence="2" id="KW-0732">Signal</keyword>
<feature type="signal peptide" evidence="2">
    <location>
        <begin position="1"/>
        <end position="29"/>
    </location>
</feature>
<evidence type="ECO:0000313" key="4">
    <source>
        <dbReference type="Proteomes" id="UP001200741"/>
    </source>
</evidence>
<comment type="caution">
    <text evidence="3">The sequence shown here is derived from an EMBL/GenBank/DDBJ whole genome shotgun (WGS) entry which is preliminary data.</text>
</comment>
<proteinExistence type="predicted"/>
<name>A0ABS8XYT7_9BURK</name>
<dbReference type="Proteomes" id="UP001200741">
    <property type="component" value="Unassembled WGS sequence"/>
</dbReference>
<gene>
    <name evidence="3" type="ORF">LXT13_25710</name>
</gene>
<feature type="region of interest" description="Disordered" evidence="1">
    <location>
        <begin position="72"/>
        <end position="99"/>
    </location>
</feature>